<gene>
    <name evidence="1" type="ORF">N0V91_011077</name>
</gene>
<protein>
    <submittedName>
        <fullName evidence="1">Uncharacterized protein</fullName>
    </submittedName>
</protein>
<dbReference type="Proteomes" id="UP001140510">
    <property type="component" value="Unassembled WGS sequence"/>
</dbReference>
<name>A0A9W9D0U6_9PLEO</name>
<proteinExistence type="predicted"/>
<reference evidence="1" key="1">
    <citation type="submission" date="2022-10" db="EMBL/GenBank/DDBJ databases">
        <title>Tapping the CABI collections for fungal endophytes: first genome assemblies for Collariella, Neodidymelliopsis, Ascochyta clinopodiicola, Didymella pomorum, Didymosphaeria variabile, Neocosmospora piperis and Neocucurbitaria cava.</title>
        <authorList>
            <person name="Hill R."/>
        </authorList>
    </citation>
    <scope>NUCLEOTIDE SEQUENCE</scope>
    <source>
        <strain evidence="1">IMI 355091</strain>
    </source>
</reference>
<comment type="caution">
    <text evidence="1">The sequence shown here is derived from an EMBL/GenBank/DDBJ whole genome shotgun (WGS) entry which is preliminary data.</text>
</comment>
<organism evidence="1 2">
    <name type="scientific">Didymella pomorum</name>
    <dbReference type="NCBI Taxonomy" id="749634"/>
    <lineage>
        <taxon>Eukaryota</taxon>
        <taxon>Fungi</taxon>
        <taxon>Dikarya</taxon>
        <taxon>Ascomycota</taxon>
        <taxon>Pezizomycotina</taxon>
        <taxon>Dothideomycetes</taxon>
        <taxon>Pleosporomycetidae</taxon>
        <taxon>Pleosporales</taxon>
        <taxon>Pleosporineae</taxon>
        <taxon>Didymellaceae</taxon>
        <taxon>Didymella</taxon>
    </lineage>
</organism>
<keyword evidence="2" id="KW-1185">Reference proteome</keyword>
<dbReference type="AlphaFoldDB" id="A0A9W9D0U6"/>
<evidence type="ECO:0000313" key="1">
    <source>
        <dbReference type="EMBL" id="KAJ4395104.1"/>
    </source>
</evidence>
<evidence type="ECO:0000313" key="2">
    <source>
        <dbReference type="Proteomes" id="UP001140510"/>
    </source>
</evidence>
<dbReference type="EMBL" id="JAPEVA010000176">
    <property type="protein sequence ID" value="KAJ4395104.1"/>
    <property type="molecule type" value="Genomic_DNA"/>
</dbReference>
<accession>A0A9W9D0U6</accession>
<sequence length="78" mass="8357">MSTPGGSTFLTRNTFLTTTSALPSRSSHGARFRVVVTAAAKATVNQYEPQTVRTRALKSVNPEPYNSAVSEPGGFRNL</sequence>